<dbReference type="InterPro" id="IPR001155">
    <property type="entry name" value="OxRdtase_FMN_N"/>
</dbReference>
<evidence type="ECO:0000313" key="11">
    <source>
        <dbReference type="Proteomes" id="UP000467249"/>
    </source>
</evidence>
<dbReference type="InterPro" id="IPR013785">
    <property type="entry name" value="Aldolase_TIM"/>
</dbReference>
<dbReference type="EMBL" id="AP022620">
    <property type="protein sequence ID" value="BBZ75740.1"/>
    <property type="molecule type" value="Genomic_DNA"/>
</dbReference>
<dbReference type="KEGG" id="many:MANY_10770"/>
<dbReference type="Pfam" id="PF00724">
    <property type="entry name" value="Oxidored_FMN"/>
    <property type="match status" value="1"/>
</dbReference>
<dbReference type="CDD" id="cd04747">
    <property type="entry name" value="OYE_like_5_FMN"/>
    <property type="match status" value="1"/>
</dbReference>
<dbReference type="PANTHER" id="PTHR42917:SF2">
    <property type="entry name" value="2,4-DIENOYL-COA REDUCTASE [(2E)-ENOYL-COA-PRODUCING]"/>
    <property type="match status" value="1"/>
</dbReference>
<comment type="cofactor">
    <cofactor evidence="1">
        <name>FMN</name>
        <dbReference type="ChEBI" id="CHEBI:58210"/>
    </cofactor>
</comment>
<name>A0A6N4W1J2_9MYCO</name>
<dbReference type="GO" id="GO:0016491">
    <property type="term" value="F:oxidoreductase activity"/>
    <property type="evidence" value="ECO:0007669"/>
    <property type="project" value="UniProtKB-KW"/>
</dbReference>
<protein>
    <submittedName>
        <fullName evidence="10">Oxidoreductase</fullName>
    </submittedName>
</protein>
<dbReference type="AlphaFoldDB" id="A0A6N4W1J2"/>
<evidence type="ECO:0000259" key="9">
    <source>
        <dbReference type="Pfam" id="PF00724"/>
    </source>
</evidence>
<organism evidence="10 11">
    <name type="scientific">Mycolicibacterium anyangense</name>
    <dbReference type="NCBI Taxonomy" id="1431246"/>
    <lineage>
        <taxon>Bacteria</taxon>
        <taxon>Bacillati</taxon>
        <taxon>Actinomycetota</taxon>
        <taxon>Actinomycetes</taxon>
        <taxon>Mycobacteriales</taxon>
        <taxon>Mycobacteriaceae</taxon>
        <taxon>Mycolicibacterium</taxon>
    </lineage>
</organism>
<evidence type="ECO:0000256" key="6">
    <source>
        <dbReference type="ARBA" id="ARBA00023002"/>
    </source>
</evidence>
<dbReference type="GO" id="GO:0010181">
    <property type="term" value="F:FMN binding"/>
    <property type="evidence" value="ECO:0007669"/>
    <property type="project" value="InterPro"/>
</dbReference>
<accession>A0A6N4W1J2</accession>
<evidence type="ECO:0000256" key="3">
    <source>
        <dbReference type="ARBA" id="ARBA00022630"/>
    </source>
</evidence>
<evidence type="ECO:0000256" key="7">
    <source>
        <dbReference type="ARBA" id="ARBA00023004"/>
    </source>
</evidence>
<dbReference type="GO" id="GO:0051536">
    <property type="term" value="F:iron-sulfur cluster binding"/>
    <property type="evidence" value="ECO:0007669"/>
    <property type="project" value="UniProtKB-KW"/>
</dbReference>
<proteinExistence type="predicted"/>
<dbReference type="InterPro" id="IPR051793">
    <property type="entry name" value="NADH:flavin_oxidoreductase"/>
</dbReference>
<evidence type="ECO:0000256" key="1">
    <source>
        <dbReference type="ARBA" id="ARBA00001917"/>
    </source>
</evidence>
<evidence type="ECO:0000313" key="10">
    <source>
        <dbReference type="EMBL" id="BBZ75740.1"/>
    </source>
</evidence>
<reference evidence="10 11" key="1">
    <citation type="journal article" date="2019" name="Emerg. Microbes Infect.">
        <title>Comprehensive subspecies identification of 175 nontuberculous mycobacteria species based on 7547 genomic profiles.</title>
        <authorList>
            <person name="Matsumoto Y."/>
            <person name="Kinjo T."/>
            <person name="Motooka D."/>
            <person name="Nabeya D."/>
            <person name="Jung N."/>
            <person name="Uechi K."/>
            <person name="Horii T."/>
            <person name="Iida T."/>
            <person name="Fujita J."/>
            <person name="Nakamura S."/>
        </authorList>
    </citation>
    <scope>NUCLEOTIDE SEQUENCE [LARGE SCALE GENOMIC DNA]</scope>
    <source>
        <strain evidence="10 11">JCM 30275</strain>
    </source>
</reference>
<evidence type="ECO:0000256" key="4">
    <source>
        <dbReference type="ARBA" id="ARBA00022643"/>
    </source>
</evidence>
<comment type="cofactor">
    <cofactor evidence="2">
        <name>[4Fe-4S] cluster</name>
        <dbReference type="ChEBI" id="CHEBI:49883"/>
    </cofactor>
</comment>
<evidence type="ECO:0000256" key="5">
    <source>
        <dbReference type="ARBA" id="ARBA00022723"/>
    </source>
</evidence>
<keyword evidence="6" id="KW-0560">Oxidoreductase</keyword>
<evidence type="ECO:0000256" key="2">
    <source>
        <dbReference type="ARBA" id="ARBA00001966"/>
    </source>
</evidence>
<keyword evidence="8" id="KW-0411">Iron-sulfur</keyword>
<dbReference type="Proteomes" id="UP000467249">
    <property type="component" value="Chromosome"/>
</dbReference>
<gene>
    <name evidence="10" type="ORF">MANY_10770</name>
</gene>
<keyword evidence="11" id="KW-1185">Reference proteome</keyword>
<evidence type="ECO:0000256" key="8">
    <source>
        <dbReference type="ARBA" id="ARBA00023014"/>
    </source>
</evidence>
<keyword evidence="7" id="KW-0408">Iron</keyword>
<dbReference type="RefSeq" id="WP_163803309.1">
    <property type="nucleotide sequence ID" value="NZ_AP022620.1"/>
</dbReference>
<dbReference type="GO" id="GO:0046872">
    <property type="term" value="F:metal ion binding"/>
    <property type="evidence" value="ECO:0007669"/>
    <property type="project" value="UniProtKB-KW"/>
</dbReference>
<keyword evidence="4" id="KW-0288">FMN</keyword>
<keyword evidence="3" id="KW-0285">Flavoprotein</keyword>
<dbReference type="SUPFAM" id="SSF51395">
    <property type="entry name" value="FMN-linked oxidoreductases"/>
    <property type="match status" value="1"/>
</dbReference>
<keyword evidence="5" id="KW-0479">Metal-binding</keyword>
<sequence length="372" mass="39308">MVDDARLQQLFAPLTIGSLSLRNRFAMAPMTRGASPGGVPGPDVAAYYGRRAAGGTALIITEGIRMPHPAAGWPEAIPELDGAEVVRGWRAVTDAVHAEGATIAAQLWHQGVARGVHDGDTAEQTPVSPSGLDVTGNPVGRALSTEELPAVAQAFALGARNAREAGFDAVEIHGAHGYLLDQFLWAETNRRTDGYGGSLQARTRFPAEVVAAVRAAVGPGFPIIYRFSQWKMNRYDATIADTPAELEQVLAPLVDAGVDVLHPSTRRHYLPGFEDEDPHLSLAGWTKKLTGLPVIAVGSVGLETEFKPGGPGGPILPAPVDRLLDQFEAGEFDIIAVGRALLADPAWVNHLRDGALGEFGGFDAAAALSRLY</sequence>
<dbReference type="Gene3D" id="3.20.20.70">
    <property type="entry name" value="Aldolase class I"/>
    <property type="match status" value="1"/>
</dbReference>
<dbReference type="PANTHER" id="PTHR42917">
    <property type="entry name" value="2,4-DIENOYL-COA REDUCTASE"/>
    <property type="match status" value="1"/>
</dbReference>
<feature type="domain" description="NADH:flavin oxidoreductase/NADH oxidase N-terminal" evidence="9">
    <location>
        <begin position="9"/>
        <end position="301"/>
    </location>
</feature>